<dbReference type="PANTHER" id="PTHR43606">
    <property type="entry name" value="PHOSPHATASE, PUTATIVE (AFU_ORTHOLOGUE AFUA_6G08710)-RELATED"/>
    <property type="match status" value="1"/>
</dbReference>
<organism evidence="4 5">
    <name type="scientific">Clonostachys chloroleuca</name>
    <dbReference type="NCBI Taxonomy" id="1926264"/>
    <lineage>
        <taxon>Eukaryota</taxon>
        <taxon>Fungi</taxon>
        <taxon>Dikarya</taxon>
        <taxon>Ascomycota</taxon>
        <taxon>Pezizomycotina</taxon>
        <taxon>Sordariomycetes</taxon>
        <taxon>Hypocreomycetidae</taxon>
        <taxon>Hypocreales</taxon>
        <taxon>Bionectriaceae</taxon>
        <taxon>Clonostachys</taxon>
    </lineage>
</organism>
<proteinExistence type="predicted"/>
<dbReference type="EMBL" id="CABFNP030000739">
    <property type="protein sequence ID" value="CAI6082943.1"/>
    <property type="molecule type" value="Genomic_DNA"/>
</dbReference>
<keyword evidence="5" id="KW-1185">Reference proteome</keyword>
<sequence>MIFTTAYIVLGTLLRAQALLNSNLNYQSSSRRQEYAILGIDIPLVERRAWRRNSEENAPDELNFTHSIASGDPWPESIILCTRIAPTGESDKSNVTVEGDVPLYNHVTKPYIDVDPHPICLEWSVFKTNNGTVATKSLEPFTECFDQFVVCNSENMSRLGKTETASREDDHLDKISLAVFPCSNYPKGYFNAYGNAVRRHNRDYVVHLGDYIYENADPTGERADKPPHAPFSLHDYRTRHNQYKTDPDLQLLSKD</sequence>
<comment type="caution">
    <text evidence="4">The sequence shown here is derived from an EMBL/GenBank/DDBJ whole genome shotgun (WGS) entry which is preliminary data.</text>
</comment>
<evidence type="ECO:0000256" key="2">
    <source>
        <dbReference type="SAM" id="SignalP"/>
    </source>
</evidence>
<dbReference type="Pfam" id="PF09423">
    <property type="entry name" value="PhoD"/>
    <property type="match status" value="1"/>
</dbReference>
<evidence type="ECO:0000313" key="4">
    <source>
        <dbReference type="EMBL" id="CAI6082943.1"/>
    </source>
</evidence>
<dbReference type="InterPro" id="IPR018946">
    <property type="entry name" value="PhoD-like_MPP"/>
</dbReference>
<accession>A0AA35LWH6</accession>
<dbReference type="Gene3D" id="2.60.40.380">
    <property type="entry name" value="Purple acid phosphatase-like, N-terminal"/>
    <property type="match status" value="1"/>
</dbReference>
<dbReference type="Proteomes" id="UP001160390">
    <property type="component" value="Unassembled WGS sequence"/>
</dbReference>
<feature type="signal peptide" evidence="2">
    <location>
        <begin position="1"/>
        <end position="18"/>
    </location>
</feature>
<feature type="compositionally biased region" description="Basic and acidic residues" evidence="1">
    <location>
        <begin position="234"/>
        <end position="255"/>
    </location>
</feature>
<evidence type="ECO:0000313" key="5">
    <source>
        <dbReference type="Proteomes" id="UP001160390"/>
    </source>
</evidence>
<dbReference type="AlphaFoldDB" id="A0AA35LWH6"/>
<evidence type="ECO:0000259" key="3">
    <source>
        <dbReference type="Pfam" id="PF09423"/>
    </source>
</evidence>
<feature type="region of interest" description="Disordered" evidence="1">
    <location>
        <begin position="217"/>
        <end position="255"/>
    </location>
</feature>
<reference evidence="4" key="1">
    <citation type="submission" date="2023-01" db="EMBL/GenBank/DDBJ databases">
        <authorList>
            <person name="Piombo E."/>
        </authorList>
    </citation>
    <scope>NUCLEOTIDE SEQUENCE</scope>
</reference>
<dbReference type="InterPro" id="IPR038607">
    <property type="entry name" value="PhoD-like_sf"/>
</dbReference>
<feature type="chain" id="PRO_5041410324" description="PhoD-like phosphatase metallophosphatase domain-containing protein" evidence="2">
    <location>
        <begin position="19"/>
        <end position="255"/>
    </location>
</feature>
<dbReference type="InterPro" id="IPR052900">
    <property type="entry name" value="Phospholipid_Metab_Enz"/>
</dbReference>
<evidence type="ECO:0000256" key="1">
    <source>
        <dbReference type="SAM" id="MobiDB-lite"/>
    </source>
</evidence>
<protein>
    <recommendedName>
        <fullName evidence="3">PhoD-like phosphatase metallophosphatase domain-containing protein</fullName>
    </recommendedName>
</protein>
<dbReference type="PANTHER" id="PTHR43606:SF8">
    <property type="entry name" value="ALKALINE PHOSPHATASE"/>
    <property type="match status" value="1"/>
</dbReference>
<name>A0AA35LWH6_9HYPO</name>
<keyword evidence="2" id="KW-0732">Signal</keyword>
<gene>
    <name evidence="4" type="ORF">CCHLO57077_00018089</name>
</gene>
<feature type="domain" description="PhoD-like phosphatase metallophosphatase" evidence="3">
    <location>
        <begin position="177"/>
        <end position="252"/>
    </location>
</feature>
<dbReference type="Gene3D" id="3.60.21.70">
    <property type="entry name" value="PhoD-like phosphatase"/>
    <property type="match status" value="1"/>
</dbReference>